<evidence type="ECO:0000313" key="3">
    <source>
        <dbReference type="EMBL" id="KAJ8321637.1"/>
    </source>
</evidence>
<protein>
    <recommendedName>
        <fullName evidence="2">Chromo domain-containing protein</fullName>
    </recommendedName>
</protein>
<feature type="domain" description="Chromo" evidence="2">
    <location>
        <begin position="468"/>
        <end position="495"/>
    </location>
</feature>
<dbReference type="InterPro" id="IPR016197">
    <property type="entry name" value="Chromo-like_dom_sf"/>
</dbReference>
<reference evidence="3 4" key="1">
    <citation type="submission" date="2022-12" db="EMBL/GenBank/DDBJ databases">
        <title>Chromosome-level genome of Tegillarca granosa.</title>
        <authorList>
            <person name="Kim J."/>
        </authorList>
    </citation>
    <scope>NUCLEOTIDE SEQUENCE [LARGE SCALE GENOMIC DNA]</scope>
    <source>
        <strain evidence="3">Teg-2019</strain>
        <tissue evidence="3">Adductor muscle</tissue>
    </source>
</reference>
<organism evidence="3 4">
    <name type="scientific">Tegillarca granosa</name>
    <name type="common">Malaysian cockle</name>
    <name type="synonym">Anadara granosa</name>
    <dbReference type="NCBI Taxonomy" id="220873"/>
    <lineage>
        <taxon>Eukaryota</taxon>
        <taxon>Metazoa</taxon>
        <taxon>Spiralia</taxon>
        <taxon>Lophotrochozoa</taxon>
        <taxon>Mollusca</taxon>
        <taxon>Bivalvia</taxon>
        <taxon>Autobranchia</taxon>
        <taxon>Pteriomorphia</taxon>
        <taxon>Arcoida</taxon>
        <taxon>Arcoidea</taxon>
        <taxon>Arcidae</taxon>
        <taxon>Tegillarca</taxon>
    </lineage>
</organism>
<dbReference type="Proteomes" id="UP001217089">
    <property type="component" value="Unassembled WGS sequence"/>
</dbReference>
<accession>A0ABQ9FWL0</accession>
<dbReference type="PANTHER" id="PTHR33206">
    <property type="entry name" value="PROTEIN CBG10425"/>
    <property type="match status" value="1"/>
</dbReference>
<name>A0ABQ9FWL0_TEGGR</name>
<dbReference type="EMBL" id="JARBDR010000018">
    <property type="protein sequence ID" value="KAJ8321637.1"/>
    <property type="molecule type" value="Genomic_DNA"/>
</dbReference>
<evidence type="ECO:0000259" key="2">
    <source>
        <dbReference type="PROSITE" id="PS50013"/>
    </source>
</evidence>
<proteinExistence type="predicted"/>
<dbReference type="SUPFAM" id="SSF54160">
    <property type="entry name" value="Chromo domain-like"/>
    <property type="match status" value="1"/>
</dbReference>
<dbReference type="InterPro" id="IPR000953">
    <property type="entry name" value="Chromo/chromo_shadow_dom"/>
</dbReference>
<dbReference type="Gene3D" id="2.40.50.40">
    <property type="match status" value="1"/>
</dbReference>
<feature type="compositionally biased region" description="Acidic residues" evidence="1">
    <location>
        <begin position="142"/>
        <end position="162"/>
    </location>
</feature>
<feature type="region of interest" description="Disordered" evidence="1">
    <location>
        <begin position="133"/>
        <end position="165"/>
    </location>
</feature>
<keyword evidence="4" id="KW-1185">Reference proteome</keyword>
<comment type="caution">
    <text evidence="3">The sequence shown here is derived from an EMBL/GenBank/DDBJ whole genome shotgun (WGS) entry which is preliminary data.</text>
</comment>
<gene>
    <name evidence="3" type="ORF">KUTeg_000108</name>
</gene>
<sequence length="495" mass="58472">MYPGGFHKSPQTIFEKLEAYDIHVPQAERTYPYFMCYDFKALLQNINDRPTDYLSWTEKHVPISVSICSNVPGHTDPHCIVHTEPDELIKNMVEYMKGIAKDVNELAEEKWKWVVEEIEDQLKNDIPLNVDLTKLPTHPLDDDSDDDEEDEKDEEDEEESEEEDKRLIQLYDIYDMMNNNRPTFFQQFNRKRVTEKDILKGVQEEKLFGMVEVDIEVPEKWSSDFKHRLSPYEYFQEMSPLFCTTDVPFEAFGEHMQRHVENHNLSKASRRLLVGGMKAQQILLASPLLKWYLDHRLQVTKVYQVVEYQQQRCFHQFVEEVSHARRKSDEDKDTAIIADMMKVIGNSAYGSMIMDKSKHQDVQYVQGENETCLKGLKGMRDQNHVEADGKHHWFLRTCCDKHANEDIVFEATVPERIDERWSRELFVVTERFVKDGIPQYKLKDYANDVMEGTFYQNQLNKAYEQEVYFIDKVMKTHGKAGKKEYLVRWKGWGSK</sequence>
<dbReference type="PANTHER" id="PTHR33206:SF1">
    <property type="entry name" value="DNA-DIRECTED DNA POLYMERASE"/>
    <property type="match status" value="1"/>
</dbReference>
<evidence type="ECO:0000256" key="1">
    <source>
        <dbReference type="SAM" id="MobiDB-lite"/>
    </source>
</evidence>
<dbReference type="PROSITE" id="PS50013">
    <property type="entry name" value="CHROMO_2"/>
    <property type="match status" value="1"/>
</dbReference>
<evidence type="ECO:0000313" key="4">
    <source>
        <dbReference type="Proteomes" id="UP001217089"/>
    </source>
</evidence>